<dbReference type="EMBL" id="LAZR01012612">
    <property type="protein sequence ID" value="KKM25919.1"/>
    <property type="molecule type" value="Genomic_DNA"/>
</dbReference>
<organism evidence="2">
    <name type="scientific">marine sediment metagenome</name>
    <dbReference type="NCBI Taxonomy" id="412755"/>
    <lineage>
        <taxon>unclassified sequences</taxon>
        <taxon>metagenomes</taxon>
        <taxon>ecological metagenomes</taxon>
    </lineage>
</organism>
<protein>
    <submittedName>
        <fullName evidence="2">Uncharacterized protein</fullName>
    </submittedName>
</protein>
<proteinExistence type="predicted"/>
<sequence>METTRKIKVNRVSGYRHGEITDLPTNRALTYCRNGQAEPVGWEDEGPQQPVNRMLDTDQARPTVSRKKKSQKDRKPKSPPPSDDGE</sequence>
<comment type="caution">
    <text evidence="2">The sequence shown here is derived from an EMBL/GenBank/DDBJ whole genome shotgun (WGS) entry which is preliminary data.</text>
</comment>
<reference evidence="2" key="1">
    <citation type="journal article" date="2015" name="Nature">
        <title>Complex archaea that bridge the gap between prokaryotes and eukaryotes.</title>
        <authorList>
            <person name="Spang A."/>
            <person name="Saw J.H."/>
            <person name="Jorgensen S.L."/>
            <person name="Zaremba-Niedzwiedzka K."/>
            <person name="Martijn J."/>
            <person name="Lind A.E."/>
            <person name="van Eijk R."/>
            <person name="Schleper C."/>
            <person name="Guy L."/>
            <person name="Ettema T.J."/>
        </authorList>
    </citation>
    <scope>NUCLEOTIDE SEQUENCE</scope>
</reference>
<feature type="region of interest" description="Disordered" evidence="1">
    <location>
        <begin position="37"/>
        <end position="86"/>
    </location>
</feature>
<name>A0A0F9J0H2_9ZZZZ</name>
<feature type="compositionally biased region" description="Basic residues" evidence="1">
    <location>
        <begin position="64"/>
        <end position="77"/>
    </location>
</feature>
<gene>
    <name evidence="2" type="ORF">LCGC14_1590090</name>
</gene>
<accession>A0A0F9J0H2</accession>
<dbReference type="AlphaFoldDB" id="A0A0F9J0H2"/>
<evidence type="ECO:0000313" key="2">
    <source>
        <dbReference type="EMBL" id="KKM25919.1"/>
    </source>
</evidence>
<evidence type="ECO:0000256" key="1">
    <source>
        <dbReference type="SAM" id="MobiDB-lite"/>
    </source>
</evidence>